<name>A0A3N6TCR9_BRACR</name>
<keyword evidence="3" id="KW-1185">Reference proteome</keyword>
<proteinExistence type="predicted"/>
<gene>
    <name evidence="2" type="ORF">DY000_02020849</name>
    <name evidence="1" type="ORF">F2Q70_00029340</name>
</gene>
<evidence type="ECO:0000313" key="1">
    <source>
        <dbReference type="EMBL" id="KAF2534508.1"/>
    </source>
</evidence>
<reference evidence="2" key="2">
    <citation type="submission" date="2019-12" db="EMBL/GenBank/DDBJ databases">
        <authorList>
            <person name="Studholme D.J."/>
            <person name="Sarris P."/>
        </authorList>
    </citation>
    <scope>NUCLEOTIDE SEQUENCE</scope>
    <source>
        <strain evidence="2">PFS-1207/04</strain>
        <tissue evidence="2">Leaf</tissue>
    </source>
</reference>
<comment type="caution">
    <text evidence="1">The sequence shown here is derived from an EMBL/GenBank/DDBJ whole genome shotgun (WGS) entry which is preliminary data.</text>
</comment>
<dbReference type="Proteomes" id="UP000266723">
    <property type="component" value="Unassembled WGS sequence"/>
</dbReference>
<accession>A0A3N6TCR9</accession>
<protein>
    <submittedName>
        <fullName evidence="1">Uncharacterized protein</fullName>
    </submittedName>
</protein>
<organism evidence="1">
    <name type="scientific">Brassica cretica</name>
    <name type="common">Mustard</name>
    <dbReference type="NCBI Taxonomy" id="69181"/>
    <lineage>
        <taxon>Eukaryota</taxon>
        <taxon>Viridiplantae</taxon>
        <taxon>Streptophyta</taxon>
        <taxon>Embryophyta</taxon>
        <taxon>Tracheophyta</taxon>
        <taxon>Spermatophyta</taxon>
        <taxon>Magnoliopsida</taxon>
        <taxon>eudicotyledons</taxon>
        <taxon>Gunneridae</taxon>
        <taxon>Pentapetalae</taxon>
        <taxon>rosids</taxon>
        <taxon>malvids</taxon>
        <taxon>Brassicales</taxon>
        <taxon>Brassicaceae</taxon>
        <taxon>Brassiceae</taxon>
        <taxon>Brassica</taxon>
    </lineage>
</organism>
<dbReference type="EMBL" id="QGKY02002305">
    <property type="protein sequence ID" value="KAF2534508.1"/>
    <property type="molecule type" value="Genomic_DNA"/>
</dbReference>
<dbReference type="AlphaFoldDB" id="A0A3N6TCR9"/>
<evidence type="ECO:0000313" key="3">
    <source>
        <dbReference type="Proteomes" id="UP000266723"/>
    </source>
</evidence>
<reference evidence="2 3" key="3">
    <citation type="journal article" date="2020" name="BMC Genomics">
        <title>Intraspecific diversification of the crop wild relative Brassica cretica Lam. using demographic model selection.</title>
        <authorList>
            <person name="Kioukis A."/>
            <person name="Michalopoulou V.A."/>
            <person name="Briers L."/>
            <person name="Pirintsos S."/>
            <person name="Studholme D.J."/>
            <person name="Pavlidis P."/>
            <person name="Sarris P.F."/>
        </authorList>
    </citation>
    <scope>NUCLEOTIDE SEQUENCE [LARGE SCALE GENOMIC DNA]</scope>
    <source>
        <strain evidence="3">cv. PFS-1207/04</strain>
        <strain evidence="2">PFS-1207/04</strain>
    </source>
</reference>
<sequence length="74" mass="8368">MSLSYPCEILALNRFSFSFPVSGVATTVDVTSTHRVAQKLHKAVDISELRLLLDKTHKSNKKEVVYLDITHHVM</sequence>
<reference evidence="1" key="1">
    <citation type="submission" date="2019-12" db="EMBL/GenBank/DDBJ databases">
        <title>Genome sequencing and annotation of Brassica cretica.</title>
        <authorList>
            <person name="Studholme D.J."/>
            <person name="Sarris P.F."/>
        </authorList>
    </citation>
    <scope>NUCLEOTIDE SEQUENCE</scope>
    <source>
        <strain evidence="1">PFS-102/07</strain>
        <tissue evidence="1">Leaf</tissue>
    </source>
</reference>
<evidence type="ECO:0000313" key="2">
    <source>
        <dbReference type="EMBL" id="KAF3591432.1"/>
    </source>
</evidence>
<dbReference type="EMBL" id="QGKV02000299">
    <property type="protein sequence ID" value="KAF3591432.1"/>
    <property type="molecule type" value="Genomic_DNA"/>
</dbReference>